<evidence type="ECO:0000313" key="2">
    <source>
        <dbReference type="Proteomes" id="UP000499080"/>
    </source>
</evidence>
<evidence type="ECO:0000313" key="1">
    <source>
        <dbReference type="EMBL" id="GBN33404.1"/>
    </source>
</evidence>
<keyword evidence="2" id="KW-1185">Reference proteome</keyword>
<accession>A0A4Y2N464</accession>
<comment type="caution">
    <text evidence="1">The sequence shown here is derived from an EMBL/GenBank/DDBJ whole genome shotgun (WGS) entry which is preliminary data.</text>
</comment>
<dbReference type="PANTHER" id="PTHR47331">
    <property type="entry name" value="PHD-TYPE DOMAIN-CONTAINING PROTEIN"/>
    <property type="match status" value="1"/>
</dbReference>
<sequence length="362" mass="42162">MLLFGSRPVNVLFFPFNLTQGSPFIGIRDHVEVKSRQATDEETVYFFRKTVKRNKDKRVVFGASPSPFLLAATIVHHLENILDEKKKTDRHLQKSFYVDNCIITLESKEETAKFISEAKELMFSAQFELRGWVTSEKIVEEAHKRFIPILGLSWDTEIDELFCNSIVEIPEEKITKRTVLFAAHRLFDPIGVTCTVPLVPKVLLQNIWKRKINWDDELLSDISNKFLAWVKELHFLKDCKIPRRLVSGPFTEDQITYHCFCDASEVSYAACIFLRSEFNEKISVKLVPNKSRVALVGFSIDIHNTSSKTKQTFIRTLKNNHYTSYLRTSFNRTRTRLVSHFYIKFKVVNICLLSLIWYHALL</sequence>
<name>A0A4Y2N464_ARAVE</name>
<reference evidence="1 2" key="1">
    <citation type="journal article" date="2019" name="Sci. Rep.">
        <title>Orb-weaving spider Araneus ventricosus genome elucidates the spidroin gene catalogue.</title>
        <authorList>
            <person name="Kono N."/>
            <person name="Nakamura H."/>
            <person name="Ohtoshi R."/>
            <person name="Moran D.A.P."/>
            <person name="Shinohara A."/>
            <person name="Yoshida Y."/>
            <person name="Fujiwara M."/>
            <person name="Mori M."/>
            <person name="Tomita M."/>
            <person name="Arakawa K."/>
        </authorList>
    </citation>
    <scope>NUCLEOTIDE SEQUENCE [LARGE SCALE GENOMIC DNA]</scope>
</reference>
<organism evidence="1 2">
    <name type="scientific">Araneus ventricosus</name>
    <name type="common">Orbweaver spider</name>
    <name type="synonym">Epeira ventricosa</name>
    <dbReference type="NCBI Taxonomy" id="182803"/>
    <lineage>
        <taxon>Eukaryota</taxon>
        <taxon>Metazoa</taxon>
        <taxon>Ecdysozoa</taxon>
        <taxon>Arthropoda</taxon>
        <taxon>Chelicerata</taxon>
        <taxon>Arachnida</taxon>
        <taxon>Araneae</taxon>
        <taxon>Araneomorphae</taxon>
        <taxon>Entelegynae</taxon>
        <taxon>Araneoidea</taxon>
        <taxon>Araneidae</taxon>
        <taxon>Araneus</taxon>
    </lineage>
</organism>
<dbReference type="AlphaFoldDB" id="A0A4Y2N464"/>
<protein>
    <recommendedName>
        <fullName evidence="3">Reverse transcriptase domain-containing protein</fullName>
    </recommendedName>
</protein>
<dbReference type="Proteomes" id="UP000499080">
    <property type="component" value="Unassembled WGS sequence"/>
</dbReference>
<dbReference type="InterPro" id="IPR008042">
    <property type="entry name" value="Retrotrans_Pao"/>
</dbReference>
<dbReference type="Pfam" id="PF05380">
    <property type="entry name" value="Peptidase_A17"/>
    <property type="match status" value="1"/>
</dbReference>
<dbReference type="OrthoDB" id="6430230at2759"/>
<dbReference type="EMBL" id="BGPR01008373">
    <property type="protein sequence ID" value="GBN33404.1"/>
    <property type="molecule type" value="Genomic_DNA"/>
</dbReference>
<evidence type="ECO:0008006" key="3">
    <source>
        <dbReference type="Google" id="ProtNLM"/>
    </source>
</evidence>
<proteinExistence type="predicted"/>
<gene>
    <name evidence="1" type="ORF">AVEN_83443_1</name>
</gene>